<reference evidence="3" key="1">
    <citation type="journal article" date="2013" name="Nature">
        <title>Draft genome of the wheat A-genome progenitor Triticum urartu.</title>
        <authorList>
            <person name="Ling H.Q."/>
            <person name="Zhao S."/>
            <person name="Liu D."/>
            <person name="Wang J."/>
            <person name="Sun H."/>
            <person name="Zhang C."/>
            <person name="Fan H."/>
            <person name="Li D."/>
            <person name="Dong L."/>
            <person name="Tao Y."/>
            <person name="Gao C."/>
            <person name="Wu H."/>
            <person name="Li Y."/>
            <person name="Cui Y."/>
            <person name="Guo X."/>
            <person name="Zheng S."/>
            <person name="Wang B."/>
            <person name="Yu K."/>
            <person name="Liang Q."/>
            <person name="Yang W."/>
            <person name="Lou X."/>
            <person name="Chen J."/>
            <person name="Feng M."/>
            <person name="Jian J."/>
            <person name="Zhang X."/>
            <person name="Luo G."/>
            <person name="Jiang Y."/>
            <person name="Liu J."/>
            <person name="Wang Z."/>
            <person name="Sha Y."/>
            <person name="Zhang B."/>
            <person name="Wu H."/>
            <person name="Tang D."/>
            <person name="Shen Q."/>
            <person name="Xue P."/>
            <person name="Zou S."/>
            <person name="Wang X."/>
            <person name="Liu X."/>
            <person name="Wang F."/>
            <person name="Yang Y."/>
            <person name="An X."/>
            <person name="Dong Z."/>
            <person name="Zhang K."/>
            <person name="Zhang X."/>
            <person name="Luo M.C."/>
            <person name="Dvorak J."/>
            <person name="Tong Y."/>
            <person name="Wang J."/>
            <person name="Yang H."/>
            <person name="Li Z."/>
            <person name="Wang D."/>
            <person name="Zhang A."/>
            <person name="Wang J."/>
        </authorList>
    </citation>
    <scope>NUCLEOTIDE SEQUENCE</scope>
    <source>
        <strain evidence="3">cv. G1812</strain>
    </source>
</reference>
<dbReference type="EnsemblPlants" id="TuG1812G0500002593.01.T01">
    <property type="protein sequence ID" value="TuG1812G0500002593.01.T01.cds317108"/>
    <property type="gene ID" value="TuG1812G0500002593.01"/>
</dbReference>
<feature type="region of interest" description="Disordered" evidence="1">
    <location>
        <begin position="1"/>
        <end position="24"/>
    </location>
</feature>
<accession>A0A8R7QCU9</accession>
<reference evidence="2" key="3">
    <citation type="submission" date="2022-06" db="UniProtKB">
        <authorList>
            <consortium name="EnsemblPlants"/>
        </authorList>
    </citation>
    <scope>IDENTIFICATION</scope>
</reference>
<dbReference type="Gramene" id="TuG1812G0500002593.01.T01">
    <property type="protein sequence ID" value="TuG1812G0500002593.01.T01.cds317108"/>
    <property type="gene ID" value="TuG1812G0500002593.01"/>
</dbReference>
<feature type="compositionally biased region" description="Gly residues" evidence="1">
    <location>
        <begin position="156"/>
        <end position="176"/>
    </location>
</feature>
<dbReference type="AlphaFoldDB" id="A0A8R7QCU9"/>
<evidence type="ECO:0000256" key="1">
    <source>
        <dbReference type="SAM" id="MobiDB-lite"/>
    </source>
</evidence>
<protein>
    <submittedName>
        <fullName evidence="2">Uncharacterized protein</fullName>
    </submittedName>
</protein>
<evidence type="ECO:0000313" key="3">
    <source>
        <dbReference type="Proteomes" id="UP000015106"/>
    </source>
</evidence>
<feature type="compositionally biased region" description="Low complexity" evidence="1">
    <location>
        <begin position="113"/>
        <end position="137"/>
    </location>
</feature>
<feature type="region of interest" description="Disordered" evidence="1">
    <location>
        <begin position="111"/>
        <end position="138"/>
    </location>
</feature>
<proteinExistence type="predicted"/>
<organism evidence="2 3">
    <name type="scientific">Triticum urartu</name>
    <name type="common">Red wild einkorn</name>
    <name type="synonym">Crithodium urartu</name>
    <dbReference type="NCBI Taxonomy" id="4572"/>
    <lineage>
        <taxon>Eukaryota</taxon>
        <taxon>Viridiplantae</taxon>
        <taxon>Streptophyta</taxon>
        <taxon>Embryophyta</taxon>
        <taxon>Tracheophyta</taxon>
        <taxon>Spermatophyta</taxon>
        <taxon>Magnoliopsida</taxon>
        <taxon>Liliopsida</taxon>
        <taxon>Poales</taxon>
        <taxon>Poaceae</taxon>
        <taxon>BOP clade</taxon>
        <taxon>Pooideae</taxon>
        <taxon>Triticodae</taxon>
        <taxon>Triticeae</taxon>
        <taxon>Triticinae</taxon>
        <taxon>Triticum</taxon>
    </lineage>
</organism>
<dbReference type="Proteomes" id="UP000015106">
    <property type="component" value="Chromosome 5"/>
</dbReference>
<sequence>MSRHHSSTTPSSRFCSRHPSRSDSSCIRCFCSAVNLVRNRFLAGIIPWGGGAVAGESWAGSLLWPCGAPGALELRESSMCGCGAEEMYGGGCCATGAGRCAGGGCWGGETERSSSYSEPSESESESSPSTPGSRSSGVSCPCARCGRPWSTVAGMGMGTGGAGSRAGGGGGGGGGEPSTITRRWKLRWQPQAAHLYEAGSAVLSSTTGIHSPQPSTACAPMAAAWFLRHSLYVGTASTGGGGGAAACRSFLTEPLG</sequence>
<name>A0A8R7QCU9_TRIUA</name>
<evidence type="ECO:0000313" key="2">
    <source>
        <dbReference type="EnsemblPlants" id="TuG1812G0500002593.01.T01.cds317108"/>
    </source>
</evidence>
<keyword evidence="3" id="KW-1185">Reference proteome</keyword>
<reference evidence="2" key="2">
    <citation type="submission" date="2018-03" db="EMBL/GenBank/DDBJ databases">
        <title>The Triticum urartu genome reveals the dynamic nature of wheat genome evolution.</title>
        <authorList>
            <person name="Ling H."/>
            <person name="Ma B."/>
            <person name="Shi X."/>
            <person name="Liu H."/>
            <person name="Dong L."/>
            <person name="Sun H."/>
            <person name="Cao Y."/>
            <person name="Gao Q."/>
            <person name="Zheng S."/>
            <person name="Li Y."/>
            <person name="Yu Y."/>
            <person name="Du H."/>
            <person name="Qi M."/>
            <person name="Li Y."/>
            <person name="Yu H."/>
            <person name="Cui Y."/>
            <person name="Wang N."/>
            <person name="Chen C."/>
            <person name="Wu H."/>
            <person name="Zhao Y."/>
            <person name="Zhang J."/>
            <person name="Li Y."/>
            <person name="Zhou W."/>
            <person name="Zhang B."/>
            <person name="Hu W."/>
            <person name="Eijk M."/>
            <person name="Tang J."/>
            <person name="Witsenboer H."/>
            <person name="Zhao S."/>
            <person name="Li Z."/>
            <person name="Zhang A."/>
            <person name="Wang D."/>
            <person name="Liang C."/>
        </authorList>
    </citation>
    <scope>NUCLEOTIDE SEQUENCE [LARGE SCALE GENOMIC DNA]</scope>
    <source>
        <strain evidence="2">cv. G1812</strain>
    </source>
</reference>
<feature type="region of interest" description="Disordered" evidence="1">
    <location>
        <begin position="156"/>
        <end position="180"/>
    </location>
</feature>